<dbReference type="eggNOG" id="ENOG503163D">
    <property type="taxonomic scope" value="Bacteria"/>
</dbReference>
<dbReference type="EMBL" id="HG938353">
    <property type="protein sequence ID" value="CDN47544.1"/>
    <property type="molecule type" value="Genomic_DNA"/>
</dbReference>
<dbReference type="KEGG" id="ngg:RG540_CH13640"/>
<feature type="domain" description="Single-stranded DNA-binding protein BPT7" evidence="2">
    <location>
        <begin position="26"/>
        <end position="177"/>
    </location>
</feature>
<dbReference type="InterPro" id="IPR049476">
    <property type="entry name" value="SBB_BPT7"/>
</dbReference>
<evidence type="ECO:0000313" key="3">
    <source>
        <dbReference type="EMBL" id="CDN47544.1"/>
    </source>
</evidence>
<dbReference type="InterPro" id="IPR012340">
    <property type="entry name" value="NA-bd_OB-fold"/>
</dbReference>
<accession>A0A068SNW0</accession>
<keyword evidence="4" id="KW-1185">Reference proteome</keyword>
<dbReference type="RefSeq" id="WP_051909252.1">
    <property type="nucleotide sequence ID" value="NZ_HG938353.1"/>
</dbReference>
<dbReference type="AlphaFoldDB" id="A0A068SNW0"/>
<dbReference type="OrthoDB" id="7595035at2"/>
<dbReference type="HOGENOM" id="CLU_1163996_0_0_5"/>
<dbReference type="GeneID" id="24258945"/>
<dbReference type="PATRIC" id="fig|1028800.3.peg.1379"/>
<evidence type="ECO:0000259" key="2">
    <source>
        <dbReference type="Pfam" id="PF21265"/>
    </source>
</evidence>
<dbReference type="Gene3D" id="2.40.50.140">
    <property type="entry name" value="Nucleic acid-binding proteins"/>
    <property type="match status" value="1"/>
</dbReference>
<dbReference type="Proteomes" id="UP000028181">
    <property type="component" value="Chromosome I"/>
</dbReference>
<evidence type="ECO:0000256" key="1">
    <source>
        <dbReference type="SAM" id="MobiDB-lite"/>
    </source>
</evidence>
<feature type="compositionally biased region" description="Acidic residues" evidence="1">
    <location>
        <begin position="191"/>
        <end position="224"/>
    </location>
</feature>
<dbReference type="SUPFAM" id="SSF50249">
    <property type="entry name" value="Nucleic acid-binding proteins"/>
    <property type="match status" value="1"/>
</dbReference>
<dbReference type="InterPro" id="IPR016411">
    <property type="entry name" value="SSB_T7"/>
</dbReference>
<dbReference type="PIRSF" id="PIRSF004311">
    <property type="entry name" value="Helix_destablz_SSB_T7"/>
    <property type="match status" value="1"/>
</dbReference>
<gene>
    <name evidence="3" type="ORF">RG540_CH13640</name>
</gene>
<evidence type="ECO:0000313" key="4">
    <source>
        <dbReference type="Proteomes" id="UP000028181"/>
    </source>
</evidence>
<feature type="region of interest" description="Disordered" evidence="1">
    <location>
        <begin position="1"/>
        <end position="24"/>
    </location>
</feature>
<name>A0A068SNW0_NEOGA</name>
<reference evidence="4" key="1">
    <citation type="journal article" date="2014" name="BMC Genomics">
        <title>Genome sequencing of two Neorhizobium galegae strains reveals a noeT gene responsible for the unusual acetylation of the nodulation factors.</title>
        <authorList>
            <person name="Osterman J."/>
            <person name="Marsh J."/>
            <person name="Laine P.K."/>
            <person name="Zeng Z."/>
            <person name="Alatalo E."/>
            <person name="Sullivan J.T."/>
            <person name="Young J.P."/>
            <person name="Thomas-Oates J."/>
            <person name="Paulin L."/>
            <person name="Lindstrom K."/>
        </authorList>
    </citation>
    <scope>NUCLEOTIDE SEQUENCE [LARGE SCALE GENOMIC DNA]</scope>
    <source>
        <strain evidence="4">HAMBI 540</strain>
    </source>
</reference>
<sequence>MAKAPQRPTLNSPKGAFKFPKLTTPDTKFKAEGEYSVKLIVASDAPGVADLISKCDKEAADSLKEAKANAKNAAEAKKWETKYLPYAHVEDDETGEPTGDVEFKFTMKASGVSKKTGKPWTRKPALFDAKGKPIKGEVEIGGGTIGKISFQIIPYAPTTTVGASCKLALEAVQIIELRQFGDKSASAYGFGEEDGYEYTKDEDGESPFSGDEGEAPAGEEEVEF</sequence>
<dbReference type="Pfam" id="PF21265">
    <property type="entry name" value="SBB_T7"/>
    <property type="match status" value="1"/>
</dbReference>
<feature type="region of interest" description="Disordered" evidence="1">
    <location>
        <begin position="188"/>
        <end position="224"/>
    </location>
</feature>
<protein>
    <submittedName>
        <fullName evidence="3">Possible DNA-dependent RNA polymerase</fullName>
    </submittedName>
</protein>
<proteinExistence type="predicted"/>
<dbReference type="GO" id="GO:0003677">
    <property type="term" value="F:DNA binding"/>
    <property type="evidence" value="ECO:0007669"/>
    <property type="project" value="InterPro"/>
</dbReference>
<organism evidence="3 4">
    <name type="scientific">Neorhizobium galegae bv. orientalis str. HAMBI 540</name>
    <dbReference type="NCBI Taxonomy" id="1028800"/>
    <lineage>
        <taxon>Bacteria</taxon>
        <taxon>Pseudomonadati</taxon>
        <taxon>Pseudomonadota</taxon>
        <taxon>Alphaproteobacteria</taxon>
        <taxon>Hyphomicrobiales</taxon>
        <taxon>Rhizobiaceae</taxon>
        <taxon>Rhizobium/Agrobacterium group</taxon>
        <taxon>Neorhizobium</taxon>
    </lineage>
</organism>